<keyword evidence="4" id="KW-0997">Cell inner membrane</keyword>
<evidence type="ECO:0000256" key="6">
    <source>
        <dbReference type="ARBA" id="ARBA00022989"/>
    </source>
</evidence>
<feature type="region of interest" description="Disordered" evidence="9">
    <location>
        <begin position="177"/>
        <end position="196"/>
    </location>
</feature>
<dbReference type="PANTHER" id="PTHR35011:SF10">
    <property type="entry name" value="TRAP TRANSPORTER SMALL PERMEASE PROTEIN"/>
    <property type="match status" value="1"/>
</dbReference>
<protein>
    <submittedName>
        <fullName evidence="12">TRAP transporter small permease</fullName>
    </submittedName>
</protein>
<proteinExistence type="inferred from homology"/>
<keyword evidence="5 10" id="KW-0812">Transmembrane</keyword>
<feature type="transmembrane region" description="Helical" evidence="10">
    <location>
        <begin position="151"/>
        <end position="172"/>
    </location>
</feature>
<evidence type="ECO:0000256" key="7">
    <source>
        <dbReference type="ARBA" id="ARBA00023136"/>
    </source>
</evidence>
<keyword evidence="6 10" id="KW-1133">Transmembrane helix</keyword>
<dbReference type="InterPro" id="IPR007387">
    <property type="entry name" value="TRAP_DctQ"/>
</dbReference>
<keyword evidence="3" id="KW-1003">Cell membrane</keyword>
<comment type="subcellular location">
    <subcellularLocation>
        <location evidence="1">Cell inner membrane</location>
        <topology evidence="1">Multi-pass membrane protein</topology>
    </subcellularLocation>
</comment>
<dbReference type="Proteomes" id="UP001385809">
    <property type="component" value="Unassembled WGS sequence"/>
</dbReference>
<feature type="region of interest" description="Disordered" evidence="9">
    <location>
        <begin position="1"/>
        <end position="21"/>
    </location>
</feature>
<keyword evidence="2" id="KW-0813">Transport</keyword>
<evidence type="ECO:0000256" key="10">
    <source>
        <dbReference type="SAM" id="Phobius"/>
    </source>
</evidence>
<feature type="domain" description="Tripartite ATP-independent periplasmic transporters DctQ component" evidence="11">
    <location>
        <begin position="46"/>
        <end position="170"/>
    </location>
</feature>
<evidence type="ECO:0000256" key="8">
    <source>
        <dbReference type="ARBA" id="ARBA00038436"/>
    </source>
</evidence>
<sequence length="196" mass="19772">MTEAEMGAQPSSTPTTDRGPLGAARRAVLATTRAAAALAALVVAAMVLTITYDALARYLFAAPTDWAYPLNTSGVLAATVLAIPHLYATGGHIALDLVHRGLSPRARRRADVVTGAATALFGLAVAVTAARSAAVGIERGLTAAGTFSIPLWVPDLVLAVSGALLVAAALLFPAHPPPDEAPEPAGAGHDDEGAAR</sequence>
<evidence type="ECO:0000256" key="2">
    <source>
        <dbReference type="ARBA" id="ARBA00022448"/>
    </source>
</evidence>
<comment type="similarity">
    <text evidence="8">Belongs to the TRAP transporter small permease family.</text>
</comment>
<evidence type="ECO:0000256" key="9">
    <source>
        <dbReference type="SAM" id="MobiDB-lite"/>
    </source>
</evidence>
<dbReference type="InterPro" id="IPR055348">
    <property type="entry name" value="DctQ"/>
</dbReference>
<evidence type="ECO:0000256" key="1">
    <source>
        <dbReference type="ARBA" id="ARBA00004429"/>
    </source>
</evidence>
<evidence type="ECO:0000313" key="12">
    <source>
        <dbReference type="EMBL" id="MEJ2869918.1"/>
    </source>
</evidence>
<evidence type="ECO:0000256" key="3">
    <source>
        <dbReference type="ARBA" id="ARBA00022475"/>
    </source>
</evidence>
<reference evidence="12 13" key="1">
    <citation type="submission" date="2024-03" db="EMBL/GenBank/DDBJ databases">
        <title>Actinomycetospora sp. OC33-EN08, a novel actinomycete isolated from wild orchid (Aerides multiflora).</title>
        <authorList>
            <person name="Suriyachadkun C."/>
        </authorList>
    </citation>
    <scope>NUCLEOTIDE SEQUENCE [LARGE SCALE GENOMIC DNA]</scope>
    <source>
        <strain evidence="12 13">OC33-EN08</strain>
    </source>
</reference>
<comment type="caution">
    <text evidence="12">The sequence shown here is derived from an EMBL/GenBank/DDBJ whole genome shotgun (WGS) entry which is preliminary data.</text>
</comment>
<dbReference type="PANTHER" id="PTHR35011">
    <property type="entry name" value="2,3-DIKETO-L-GULONATE TRAP TRANSPORTER SMALL PERMEASE PROTEIN YIAM"/>
    <property type="match status" value="1"/>
</dbReference>
<evidence type="ECO:0000256" key="5">
    <source>
        <dbReference type="ARBA" id="ARBA00022692"/>
    </source>
</evidence>
<evidence type="ECO:0000256" key="4">
    <source>
        <dbReference type="ARBA" id="ARBA00022519"/>
    </source>
</evidence>
<feature type="transmembrane region" description="Helical" evidence="10">
    <location>
        <begin position="34"/>
        <end position="55"/>
    </location>
</feature>
<dbReference type="RefSeq" id="WP_337696492.1">
    <property type="nucleotide sequence ID" value="NZ_JBBEGN010000009.1"/>
</dbReference>
<feature type="transmembrane region" description="Helical" evidence="10">
    <location>
        <begin position="75"/>
        <end position="98"/>
    </location>
</feature>
<evidence type="ECO:0000313" key="13">
    <source>
        <dbReference type="Proteomes" id="UP001385809"/>
    </source>
</evidence>
<organism evidence="12 13">
    <name type="scientific">Actinomycetospora aurantiaca</name>
    <dbReference type="NCBI Taxonomy" id="3129233"/>
    <lineage>
        <taxon>Bacteria</taxon>
        <taxon>Bacillati</taxon>
        <taxon>Actinomycetota</taxon>
        <taxon>Actinomycetes</taxon>
        <taxon>Pseudonocardiales</taxon>
        <taxon>Pseudonocardiaceae</taxon>
        <taxon>Actinomycetospora</taxon>
    </lineage>
</organism>
<keyword evidence="7 10" id="KW-0472">Membrane</keyword>
<evidence type="ECO:0000259" key="11">
    <source>
        <dbReference type="Pfam" id="PF04290"/>
    </source>
</evidence>
<keyword evidence="13" id="KW-1185">Reference proteome</keyword>
<dbReference type="EMBL" id="JBBEGN010000009">
    <property type="protein sequence ID" value="MEJ2869918.1"/>
    <property type="molecule type" value="Genomic_DNA"/>
</dbReference>
<feature type="transmembrane region" description="Helical" evidence="10">
    <location>
        <begin position="110"/>
        <end position="131"/>
    </location>
</feature>
<gene>
    <name evidence="12" type="ORF">WCD74_19270</name>
</gene>
<accession>A0ABU8MU39</accession>
<name>A0ABU8MU39_9PSEU</name>
<dbReference type="Pfam" id="PF04290">
    <property type="entry name" value="DctQ"/>
    <property type="match status" value="1"/>
</dbReference>